<organism evidence="1 2">
    <name type="scientific">Microbacterium aurum</name>
    <dbReference type="NCBI Taxonomy" id="36805"/>
    <lineage>
        <taxon>Bacteria</taxon>
        <taxon>Bacillati</taxon>
        <taxon>Actinomycetota</taxon>
        <taxon>Actinomycetes</taxon>
        <taxon>Micrococcales</taxon>
        <taxon>Microbacteriaceae</taxon>
        <taxon>Microbacterium</taxon>
    </lineage>
</organism>
<dbReference type="Proteomes" id="UP000187185">
    <property type="component" value="Chromosome"/>
</dbReference>
<gene>
    <name evidence="1" type="ORF">BOH66_08515</name>
</gene>
<accession>A0A1P8U834</accession>
<dbReference type="KEGG" id="maur:BOH66_08515"/>
<proteinExistence type="predicted"/>
<evidence type="ECO:0000313" key="2">
    <source>
        <dbReference type="Proteomes" id="UP000187185"/>
    </source>
</evidence>
<reference evidence="1 2" key="1">
    <citation type="submission" date="2016-12" db="EMBL/GenBank/DDBJ databases">
        <title>Complete genome sequence of Microbacterium aurum KACC 15219.</title>
        <authorList>
            <person name="Jung Y."/>
            <person name="Shin J.-H."/>
            <person name="Lee Y.-J."/>
            <person name="Yi H."/>
            <person name="Bahn Y.-S."/>
            <person name="Kim J.F."/>
            <person name="Lee D.-W."/>
        </authorList>
    </citation>
    <scope>NUCLEOTIDE SEQUENCE [LARGE SCALE GENOMIC DNA]</scope>
    <source>
        <strain evidence="1 2">KACC 15219</strain>
    </source>
</reference>
<dbReference type="EMBL" id="CP018762">
    <property type="protein sequence ID" value="APZ34280.1"/>
    <property type="molecule type" value="Genomic_DNA"/>
</dbReference>
<dbReference type="STRING" id="36805.BOH66_08515"/>
<keyword evidence="2" id="KW-1185">Reference proteome</keyword>
<protein>
    <recommendedName>
        <fullName evidence="3">Restriction endonuclease type IV Mrr domain-containing protein</fullName>
    </recommendedName>
</protein>
<dbReference type="RefSeq" id="WP_076690595.1">
    <property type="nucleotide sequence ID" value="NZ_CP018762.1"/>
</dbReference>
<dbReference type="AlphaFoldDB" id="A0A1P8U834"/>
<sequence length="187" mass="20097">MEAFEQFVALALEAEGLVVSSALKFPVKRRTRKIAYEEWQTHGFEVDLVAARADKLVLATVKSFFGSRGVVAAHVRGESENRTWNAAYALLNDEQIRSTVVAAAAERFGFEVSQVELRLYVGKFAGGGSEDAVREWCAQQGVGVGPIVVVGAAEVVKIVRNVAGSKQYRDNAVLATLKVLDAAGALA</sequence>
<evidence type="ECO:0000313" key="1">
    <source>
        <dbReference type="EMBL" id="APZ34280.1"/>
    </source>
</evidence>
<evidence type="ECO:0008006" key="3">
    <source>
        <dbReference type="Google" id="ProtNLM"/>
    </source>
</evidence>
<name>A0A1P8U834_9MICO</name>
<dbReference type="OrthoDB" id="5063310at2"/>